<proteinExistence type="predicted"/>
<name>A0A7S0C3C6_9STRA</name>
<accession>A0A7S0C3C6</accession>
<dbReference type="AlphaFoldDB" id="A0A7S0C3C6"/>
<gene>
    <name evidence="1" type="ORF">PINE0816_LOCUS7666</name>
</gene>
<evidence type="ECO:0000313" key="1">
    <source>
        <dbReference type="EMBL" id="CAD8411542.1"/>
    </source>
</evidence>
<organism evidence="1">
    <name type="scientific">Proboscia inermis</name>
    <dbReference type="NCBI Taxonomy" id="420281"/>
    <lineage>
        <taxon>Eukaryota</taxon>
        <taxon>Sar</taxon>
        <taxon>Stramenopiles</taxon>
        <taxon>Ochrophyta</taxon>
        <taxon>Bacillariophyta</taxon>
        <taxon>Coscinodiscophyceae</taxon>
        <taxon>Rhizosoleniophycidae</taxon>
        <taxon>Rhizosoleniales</taxon>
        <taxon>Rhizosoleniaceae</taxon>
        <taxon>Proboscia</taxon>
    </lineage>
</organism>
<protein>
    <submittedName>
        <fullName evidence="1">Uncharacterized protein</fullName>
    </submittedName>
</protein>
<dbReference type="EMBL" id="HBEL01016057">
    <property type="protein sequence ID" value="CAD8411542.1"/>
    <property type="molecule type" value="Transcribed_RNA"/>
</dbReference>
<reference evidence="1" key="1">
    <citation type="submission" date="2021-01" db="EMBL/GenBank/DDBJ databases">
        <authorList>
            <person name="Corre E."/>
            <person name="Pelletier E."/>
            <person name="Niang G."/>
            <person name="Scheremetjew M."/>
            <person name="Finn R."/>
            <person name="Kale V."/>
            <person name="Holt S."/>
            <person name="Cochrane G."/>
            <person name="Meng A."/>
            <person name="Brown T."/>
            <person name="Cohen L."/>
        </authorList>
    </citation>
    <scope>NUCLEOTIDE SEQUENCE</scope>
    <source>
        <strain evidence="1">CCAP1064/1</strain>
    </source>
</reference>
<sequence length="271" mass="30663">MKDTYEDIRDHLFLQDEIDFELFLNSSFGPFDLGEDNIDLGPVKSTTVDLTWLQIYRGDNIICTTTLLPADSRYRGIMTGTGNEGNYVNELYDLGIRSNNNPLPYVRATYENATSPFHIVYEPTMRRSKTCMNGTMYEIDFRDYYAVRYGDGWFSEKFPSKEMASTYIPNVVGANGNVSNNGIIMLCTNFCPAWTCPKGYVHLEEVGSPDIGGNVTIRVDGKEVVGVEKYDLCHFLVNEDGLQFSRREQYDISIVVNIPDGILQLVSVIII</sequence>